<evidence type="ECO:0000313" key="2">
    <source>
        <dbReference type="EMBL" id="KAK3754232.1"/>
    </source>
</evidence>
<keyword evidence="3" id="KW-1185">Reference proteome</keyword>
<gene>
    <name evidence="2" type="ORF">RRG08_030647</name>
</gene>
<feature type="region of interest" description="Disordered" evidence="1">
    <location>
        <begin position="9"/>
        <end position="35"/>
    </location>
</feature>
<name>A0AAE0YQJ3_9GAST</name>
<sequence>MVRLFYNSTGIHMQNGNTNGDEDDTGGDCEQGSPERALGRGLLNLEMAITVEDEKQPIATSAPRRSLGSRVKAILFGSPEVDGKEKGRKGYERFPSQVDLSRNLGLFAGVFAPVALGQFANNLFLRTGE</sequence>
<evidence type="ECO:0000313" key="3">
    <source>
        <dbReference type="Proteomes" id="UP001283361"/>
    </source>
</evidence>
<protein>
    <submittedName>
        <fullName evidence="2">Uncharacterized protein</fullName>
    </submittedName>
</protein>
<dbReference type="Proteomes" id="UP001283361">
    <property type="component" value="Unassembled WGS sequence"/>
</dbReference>
<proteinExistence type="predicted"/>
<evidence type="ECO:0000256" key="1">
    <source>
        <dbReference type="SAM" id="MobiDB-lite"/>
    </source>
</evidence>
<comment type="caution">
    <text evidence="2">The sequence shown here is derived from an EMBL/GenBank/DDBJ whole genome shotgun (WGS) entry which is preliminary data.</text>
</comment>
<reference evidence="2" key="1">
    <citation type="journal article" date="2023" name="G3 (Bethesda)">
        <title>A reference genome for the long-term kleptoplast-retaining sea slug Elysia crispata morphotype clarki.</title>
        <authorList>
            <person name="Eastman K.E."/>
            <person name="Pendleton A.L."/>
            <person name="Shaikh M.A."/>
            <person name="Suttiyut T."/>
            <person name="Ogas R."/>
            <person name="Tomko P."/>
            <person name="Gavelis G."/>
            <person name="Widhalm J.R."/>
            <person name="Wisecaver J.H."/>
        </authorList>
    </citation>
    <scope>NUCLEOTIDE SEQUENCE</scope>
    <source>
        <strain evidence="2">ECLA1</strain>
    </source>
</reference>
<accession>A0AAE0YQJ3</accession>
<organism evidence="2 3">
    <name type="scientific">Elysia crispata</name>
    <name type="common">lettuce slug</name>
    <dbReference type="NCBI Taxonomy" id="231223"/>
    <lineage>
        <taxon>Eukaryota</taxon>
        <taxon>Metazoa</taxon>
        <taxon>Spiralia</taxon>
        <taxon>Lophotrochozoa</taxon>
        <taxon>Mollusca</taxon>
        <taxon>Gastropoda</taxon>
        <taxon>Heterobranchia</taxon>
        <taxon>Euthyneura</taxon>
        <taxon>Panpulmonata</taxon>
        <taxon>Sacoglossa</taxon>
        <taxon>Placobranchoidea</taxon>
        <taxon>Plakobranchidae</taxon>
        <taxon>Elysia</taxon>
    </lineage>
</organism>
<dbReference type="EMBL" id="JAWDGP010005684">
    <property type="protein sequence ID" value="KAK3754232.1"/>
    <property type="molecule type" value="Genomic_DNA"/>
</dbReference>
<dbReference type="AlphaFoldDB" id="A0AAE0YQJ3"/>